<dbReference type="SUPFAM" id="SSF53254">
    <property type="entry name" value="Phosphoglycerate mutase-like"/>
    <property type="match status" value="1"/>
</dbReference>
<dbReference type="InterPro" id="IPR029033">
    <property type="entry name" value="His_PPase_superfam"/>
</dbReference>
<name>A0AAW9MYA8_9FIRM</name>
<accession>A0AAW9MYA8</accession>
<dbReference type="EMBL" id="JAYKOT010000003">
    <property type="protein sequence ID" value="MEB3429555.1"/>
    <property type="molecule type" value="Genomic_DNA"/>
</dbReference>
<comment type="caution">
    <text evidence="1">The sequence shown here is derived from an EMBL/GenBank/DDBJ whole genome shotgun (WGS) entry which is preliminary data.</text>
</comment>
<dbReference type="Pfam" id="PF00300">
    <property type="entry name" value="His_Phos_1"/>
    <property type="match status" value="1"/>
</dbReference>
<dbReference type="SMART" id="SM00855">
    <property type="entry name" value="PGAM"/>
    <property type="match status" value="1"/>
</dbReference>
<dbReference type="Gene3D" id="3.40.50.1240">
    <property type="entry name" value="Phosphoglycerate mutase-like"/>
    <property type="match status" value="1"/>
</dbReference>
<dbReference type="GO" id="GO:0016791">
    <property type="term" value="F:phosphatase activity"/>
    <property type="evidence" value="ECO:0007669"/>
    <property type="project" value="TreeGrafter"/>
</dbReference>
<dbReference type="AlphaFoldDB" id="A0AAW9MYA8"/>
<keyword evidence="2" id="KW-1185">Reference proteome</keyword>
<organism evidence="1 2">
    <name type="scientific">Citroniella saccharovorans</name>
    <dbReference type="NCBI Taxonomy" id="2053367"/>
    <lineage>
        <taxon>Bacteria</taxon>
        <taxon>Bacillati</taxon>
        <taxon>Bacillota</taxon>
        <taxon>Tissierellia</taxon>
        <taxon>Tissierellales</taxon>
        <taxon>Peptoniphilaceae</taxon>
        <taxon>Citroniella</taxon>
    </lineage>
</organism>
<evidence type="ECO:0000313" key="1">
    <source>
        <dbReference type="EMBL" id="MEB3429555.1"/>
    </source>
</evidence>
<proteinExistence type="predicted"/>
<dbReference type="InterPro" id="IPR013078">
    <property type="entry name" value="His_Pase_superF_clade-1"/>
</dbReference>
<keyword evidence="1" id="KW-0378">Hydrolase</keyword>
<dbReference type="Proteomes" id="UP001357733">
    <property type="component" value="Unassembled WGS sequence"/>
</dbReference>
<reference evidence="1 2" key="1">
    <citation type="submission" date="2024-01" db="EMBL/GenBank/DDBJ databases">
        <title>Complete genome sequence of Citroniella saccharovorans strain M6.X9, isolated from human fecal sample.</title>
        <authorList>
            <person name="Cheng G."/>
            <person name="Westerholm M."/>
            <person name="Schnurer A."/>
        </authorList>
    </citation>
    <scope>NUCLEOTIDE SEQUENCE [LARGE SCALE GENOMIC DNA]</scope>
    <source>
        <strain evidence="1 2">DSM 29873</strain>
    </source>
</reference>
<gene>
    <name evidence="1" type="ORF">VLK81_05950</name>
</gene>
<evidence type="ECO:0000313" key="2">
    <source>
        <dbReference type="Proteomes" id="UP001357733"/>
    </source>
</evidence>
<sequence>MDLIMVRHAKTVDNILKIYSRDVTPLDPILKLKLIETKRKLKEFNFKNIYVSELLRCRETLEQIIDKDKHYMVDSRINEFDYGDFKGYTYIEINKMYPYIYGQLEKNTFSTKIPSGESYNEFFSRVNDFLEELKEKNENTLIVSHDGVIRAILSQICGLDNFFNFSIENAKISAVSFMKDYSIIKKINY</sequence>
<dbReference type="EC" id="3.1.3.-" evidence="1"/>
<protein>
    <submittedName>
        <fullName evidence="1">Histidine phosphatase family protein</fullName>
        <ecNumber evidence="1">3.1.3.-</ecNumber>
    </submittedName>
</protein>
<dbReference type="RefSeq" id="WP_324619739.1">
    <property type="nucleotide sequence ID" value="NZ_JAYKOT010000003.1"/>
</dbReference>
<dbReference type="PANTHER" id="PTHR48100">
    <property type="entry name" value="BROAD-SPECIFICITY PHOSPHATASE YOR283W-RELATED"/>
    <property type="match status" value="1"/>
</dbReference>
<dbReference type="CDD" id="cd07067">
    <property type="entry name" value="HP_PGM_like"/>
    <property type="match status" value="1"/>
</dbReference>
<dbReference type="InterPro" id="IPR050275">
    <property type="entry name" value="PGM_Phosphatase"/>
</dbReference>